<dbReference type="AlphaFoldDB" id="A0A090SFU1"/>
<protein>
    <submittedName>
        <fullName evidence="1">Uncharacterized protein</fullName>
    </submittedName>
</protein>
<comment type="caution">
    <text evidence="1">The sequence shown here is derived from an EMBL/GenBank/DDBJ whole genome shotgun (WGS) entry which is preliminary data.</text>
</comment>
<reference evidence="1 2" key="1">
    <citation type="submission" date="2014-09" db="EMBL/GenBank/DDBJ databases">
        <title>Vibrio maritimus JCM 19235. (C45) whole genome shotgun sequence.</title>
        <authorList>
            <person name="Sawabe T."/>
            <person name="Meirelles P."/>
            <person name="Nakanishi M."/>
            <person name="Sayaka M."/>
            <person name="Hattori M."/>
            <person name="Ohkuma M."/>
        </authorList>
    </citation>
    <scope>NUCLEOTIDE SEQUENCE [LARGE SCALE GENOMIC DNA]</scope>
    <source>
        <strain evidence="2">JCM19235</strain>
    </source>
</reference>
<name>A0A090SFU1_9VIBR</name>
<gene>
    <name evidence="1" type="ORF">JCM19235_6915</name>
</gene>
<sequence>MNFSLDQIAAFVSTVEEGSFKSAAIKLNKHSTTVSNKWHR</sequence>
<proteinExistence type="predicted"/>
<accession>A0A090SFU1</accession>
<organism evidence="1 2">
    <name type="scientific">Vibrio maritimus</name>
    <dbReference type="NCBI Taxonomy" id="990268"/>
    <lineage>
        <taxon>Bacteria</taxon>
        <taxon>Pseudomonadati</taxon>
        <taxon>Pseudomonadota</taxon>
        <taxon>Gammaproteobacteria</taxon>
        <taxon>Vibrionales</taxon>
        <taxon>Vibrionaceae</taxon>
        <taxon>Vibrio</taxon>
    </lineage>
</organism>
<keyword evidence="2" id="KW-1185">Reference proteome</keyword>
<dbReference type="EMBL" id="BBMR01000002">
    <property type="protein sequence ID" value="GAL18362.1"/>
    <property type="molecule type" value="Genomic_DNA"/>
</dbReference>
<evidence type="ECO:0000313" key="2">
    <source>
        <dbReference type="Proteomes" id="UP000029228"/>
    </source>
</evidence>
<dbReference type="Proteomes" id="UP000029228">
    <property type="component" value="Unassembled WGS sequence"/>
</dbReference>
<evidence type="ECO:0000313" key="1">
    <source>
        <dbReference type="EMBL" id="GAL18362.1"/>
    </source>
</evidence>